<comment type="similarity">
    <text evidence="2 9">Belongs to the EMC4 family.</text>
</comment>
<keyword evidence="8 9" id="KW-0472">Membrane</keyword>
<dbReference type="PIRSF" id="PIRSF017207">
    <property type="entry name" value="UCP017207_TM-p85"/>
    <property type="match status" value="1"/>
</dbReference>
<evidence type="ECO:0000256" key="5">
    <source>
        <dbReference type="ARBA" id="ARBA00022692"/>
    </source>
</evidence>
<dbReference type="Proteomes" id="UP000887565">
    <property type="component" value="Unplaced"/>
</dbReference>
<comment type="subcellular location">
    <subcellularLocation>
        <location evidence="1">Endoplasmic reticulum membrane</location>
        <topology evidence="1">Multi-pass membrane protein</topology>
    </subcellularLocation>
</comment>
<dbReference type="InterPro" id="IPR009445">
    <property type="entry name" value="TMEM85/Emc4"/>
</dbReference>
<organism evidence="12 13">
    <name type="scientific">Romanomermis culicivorax</name>
    <name type="common">Nematode worm</name>
    <dbReference type="NCBI Taxonomy" id="13658"/>
    <lineage>
        <taxon>Eukaryota</taxon>
        <taxon>Metazoa</taxon>
        <taxon>Ecdysozoa</taxon>
        <taxon>Nematoda</taxon>
        <taxon>Enoplea</taxon>
        <taxon>Dorylaimia</taxon>
        <taxon>Mermithida</taxon>
        <taxon>Mermithoidea</taxon>
        <taxon>Mermithidae</taxon>
        <taxon>Romanomermis</taxon>
    </lineage>
</organism>
<evidence type="ECO:0000256" key="3">
    <source>
        <dbReference type="ARBA" id="ARBA00011276"/>
    </source>
</evidence>
<reference evidence="13" key="1">
    <citation type="submission" date="2022-11" db="UniProtKB">
        <authorList>
            <consortium name="WormBaseParasite"/>
        </authorList>
    </citation>
    <scope>IDENTIFICATION</scope>
</reference>
<evidence type="ECO:0000256" key="8">
    <source>
        <dbReference type="ARBA" id="ARBA00023136"/>
    </source>
</evidence>
<feature type="transmembrane region" description="Helical" evidence="11">
    <location>
        <begin position="82"/>
        <end position="109"/>
    </location>
</feature>
<name>A0A915L5M0_ROMCU</name>
<feature type="region of interest" description="Disordered" evidence="10">
    <location>
        <begin position="29"/>
        <end position="52"/>
    </location>
</feature>
<proteinExistence type="inferred from homology"/>
<dbReference type="GO" id="GO:0005789">
    <property type="term" value="C:endoplasmic reticulum membrane"/>
    <property type="evidence" value="ECO:0007669"/>
    <property type="project" value="UniProtKB-SubCell"/>
</dbReference>
<evidence type="ECO:0000256" key="1">
    <source>
        <dbReference type="ARBA" id="ARBA00004477"/>
    </source>
</evidence>
<evidence type="ECO:0000313" key="12">
    <source>
        <dbReference type="Proteomes" id="UP000887565"/>
    </source>
</evidence>
<comment type="subunit">
    <text evidence="3">Component of the ER membrane protein complex (EMC).</text>
</comment>
<dbReference type="PANTHER" id="PTHR19315">
    <property type="entry name" value="ER MEMBRANE PROTEIN COMPLEX SUBUNIT 4"/>
    <property type="match status" value="1"/>
</dbReference>
<keyword evidence="6" id="KW-0256">Endoplasmic reticulum</keyword>
<evidence type="ECO:0000256" key="10">
    <source>
        <dbReference type="SAM" id="MobiDB-lite"/>
    </source>
</evidence>
<keyword evidence="7 11" id="KW-1133">Transmembrane helix</keyword>
<evidence type="ECO:0000256" key="6">
    <source>
        <dbReference type="ARBA" id="ARBA00022824"/>
    </source>
</evidence>
<dbReference type="OMA" id="QQTFKVI"/>
<evidence type="ECO:0000256" key="7">
    <source>
        <dbReference type="ARBA" id="ARBA00022989"/>
    </source>
</evidence>
<accession>A0A915L5M0</accession>
<keyword evidence="12" id="KW-1185">Reference proteome</keyword>
<dbReference type="AlphaFoldDB" id="A0A915L5M0"/>
<evidence type="ECO:0000256" key="11">
    <source>
        <dbReference type="SAM" id="Phobius"/>
    </source>
</evidence>
<evidence type="ECO:0000256" key="9">
    <source>
        <dbReference type="PIRNR" id="PIRNR017207"/>
    </source>
</evidence>
<feature type="transmembrane region" description="Helical" evidence="11">
    <location>
        <begin position="129"/>
        <end position="149"/>
    </location>
</feature>
<sequence length="184" mass="20554">MTKHNQPTAALLFQKWKFDTTSKFTKEIARPNDSSLCPPGYSQTPVHSSESASSKEADQQHLLYKRAWDIALGPVKQIPMNIFIMFMAGNSISIFPIMMVGMMFIRPIQALLKVGSTFKPLQGSIGNNLYFQKFVFMLGNLMGLALALYKCSSMGLLPTHQSDWLAFIEEPVRVEYSGGGATFF</sequence>
<feature type="compositionally biased region" description="Polar residues" evidence="10">
    <location>
        <begin position="41"/>
        <end position="52"/>
    </location>
</feature>
<dbReference type="Pfam" id="PF06417">
    <property type="entry name" value="EMC4"/>
    <property type="match status" value="1"/>
</dbReference>
<evidence type="ECO:0000256" key="2">
    <source>
        <dbReference type="ARBA" id="ARBA00007715"/>
    </source>
</evidence>
<evidence type="ECO:0000313" key="13">
    <source>
        <dbReference type="WBParaSite" id="nRc.2.0.1.t46057-RA"/>
    </source>
</evidence>
<dbReference type="WBParaSite" id="nRc.2.0.1.t46057-RA">
    <property type="protein sequence ID" value="nRc.2.0.1.t46057-RA"/>
    <property type="gene ID" value="nRc.2.0.1.g46057"/>
</dbReference>
<evidence type="ECO:0000256" key="4">
    <source>
        <dbReference type="ARBA" id="ARBA00020820"/>
    </source>
</evidence>
<protein>
    <recommendedName>
        <fullName evidence="4 9">ER membrane protein complex subunit 4</fullName>
    </recommendedName>
</protein>
<keyword evidence="5 11" id="KW-0812">Transmembrane</keyword>